<dbReference type="Pfam" id="PF14121">
    <property type="entry name" value="Porin_10"/>
    <property type="match status" value="1"/>
</dbReference>
<dbReference type="EMBL" id="JPIU01000038">
    <property type="protein sequence ID" value="KIO44924.1"/>
    <property type="molecule type" value="Genomic_DNA"/>
</dbReference>
<keyword evidence="3" id="KW-1185">Reference proteome</keyword>
<evidence type="ECO:0008006" key="4">
    <source>
        <dbReference type="Google" id="ProtNLM"/>
    </source>
</evidence>
<dbReference type="RefSeq" id="WP_041505169.1">
    <property type="nucleotide sequence ID" value="NZ_JPIU01000038.1"/>
</dbReference>
<feature type="chain" id="PRO_5002181042" description="Porin" evidence="1">
    <location>
        <begin position="20"/>
        <end position="659"/>
    </location>
</feature>
<sequence length="659" mass="77648">MKKLFYIIIFCLSSIISLAQSDYDYDNEEERDPRDRRMEQDSVEKPDVKHYRMTWRWMHNGVYKKFIPLDTLTDGIQNFNPIFKQSVSNTYLGNLPSAYESNIFINRIESEDFFPLNRVRAYIFKPEDALEYNTTTPFTQLNYFNGGGRTKSEDLLDVWHVQNIRPYWSAGFRYNIISGLGAYSYQKSKTYNLSFFSSYELKRVAISFFINQNVGHYTENGGIQDLYFLRDTTLDSQLIPTNLVSEPRNNFYNFNLYTLGQYNIGKGKEIVTQRDSARTDTTIVYPMKAVLSFNVQDNQYKFKEKSVETSFFPNTYIDSMSNADIVNNKRFEITTKLIVNEHPKYKYLPGIYAGLNFKYLNYHQRINIDQDTTTNDFGSSKYTGTYLTAGTFNVDTNSLFNFDIWAAYCLFGDYNTDYNLQGEITQYLNRGKNSSVTINASLENKTPNPFYELYMGNHNIWKNNFGKIHSYQLQGKYRNIRRRTEVGIALNNTKGYIYLDTTAMPRQYDGNLMVFTAWVKQNFRLGNFYFDQKVYYQVSNKEDILALPQIALYSHNYYQNRLFKRVLGLQFGIDVFYTTKFYADAYMPSIMQFYNQRKEKIGNYPKMDVFLTLNIKRADIFVKYDHFNEFFGNRNYLSATNYAIGPATVKFGLRWNFFD</sequence>
<reference evidence="2 3" key="1">
    <citation type="submission" date="2014-07" db="EMBL/GenBank/DDBJ databases">
        <title>Porphyromonadaceae bacterium OUH 308042 = ATCC BAA-2681 = DSM 28342 draft genome.</title>
        <authorList>
            <person name="Sydenham T.V."/>
            <person name="Hasman H."/>
            <person name="Justensen U.S."/>
        </authorList>
    </citation>
    <scope>NUCLEOTIDE SEQUENCE [LARGE SCALE GENOMIC DNA]</scope>
    <source>
        <strain evidence="2 3">OUH 308042</strain>
    </source>
</reference>
<feature type="signal peptide" evidence="1">
    <location>
        <begin position="1"/>
        <end position="19"/>
    </location>
</feature>
<evidence type="ECO:0000313" key="2">
    <source>
        <dbReference type="EMBL" id="KIO44924.1"/>
    </source>
</evidence>
<protein>
    <recommendedName>
        <fullName evidence="4">Porin</fullName>
    </recommendedName>
</protein>
<gene>
    <name evidence="2" type="ORF">BA92_07865</name>
</gene>
<keyword evidence="1" id="KW-0732">Signal</keyword>
<accession>A0A0C3RH30</accession>
<comment type="caution">
    <text evidence="2">The sequence shown here is derived from an EMBL/GenBank/DDBJ whole genome shotgun (WGS) entry which is preliminary data.</text>
</comment>
<evidence type="ECO:0000313" key="3">
    <source>
        <dbReference type="Proteomes" id="UP000031980"/>
    </source>
</evidence>
<dbReference type="InterPro" id="IPR025631">
    <property type="entry name" value="Porin_10"/>
</dbReference>
<evidence type="ECO:0000256" key="1">
    <source>
        <dbReference type="SAM" id="SignalP"/>
    </source>
</evidence>
<organism evidence="2 3">
    <name type="scientific">Sanguibacteroides justesenii</name>
    <dbReference type="NCBI Taxonomy" id="1547597"/>
    <lineage>
        <taxon>Bacteria</taxon>
        <taxon>Pseudomonadati</taxon>
        <taxon>Bacteroidota</taxon>
        <taxon>Bacteroidia</taxon>
        <taxon>Bacteroidales</taxon>
        <taxon>Porphyromonadaceae</taxon>
        <taxon>Sanguibacteroides</taxon>
    </lineage>
</organism>
<dbReference type="Proteomes" id="UP000031980">
    <property type="component" value="Unassembled WGS sequence"/>
</dbReference>
<name>A0A0C3RH30_9PORP</name>
<proteinExistence type="predicted"/>
<dbReference type="AlphaFoldDB" id="A0A0C3RH30"/>